<dbReference type="OrthoDB" id="557705at2"/>
<evidence type="ECO:0000259" key="1">
    <source>
        <dbReference type="PROSITE" id="PS50925"/>
    </source>
</evidence>
<gene>
    <name evidence="2" type="ORF">MED92_15473</name>
</gene>
<dbReference type="Gene3D" id="3.30.70.100">
    <property type="match status" value="1"/>
</dbReference>
<evidence type="ECO:0000313" key="3">
    <source>
        <dbReference type="Proteomes" id="UP000002171"/>
    </source>
</evidence>
<dbReference type="Pfam" id="PF04940">
    <property type="entry name" value="BLUF"/>
    <property type="match status" value="1"/>
</dbReference>
<keyword evidence="3" id="KW-1185">Reference proteome</keyword>
<feature type="domain" description="BLUF" evidence="1">
    <location>
        <begin position="1"/>
        <end position="92"/>
    </location>
</feature>
<evidence type="ECO:0000313" key="2">
    <source>
        <dbReference type="EMBL" id="EAR62450.1"/>
    </source>
</evidence>
<dbReference type="InterPro" id="IPR007024">
    <property type="entry name" value="BLUF_domain"/>
</dbReference>
<dbReference type="GO" id="GO:0071949">
    <property type="term" value="F:FAD binding"/>
    <property type="evidence" value="ECO:0007669"/>
    <property type="project" value="InterPro"/>
</dbReference>
<dbReference type="AlphaFoldDB" id="A0A7U8C994"/>
<dbReference type="Proteomes" id="UP000002171">
    <property type="component" value="Unassembled WGS sequence"/>
</dbReference>
<dbReference type="SUPFAM" id="SSF54975">
    <property type="entry name" value="Acylphosphatase/BLUF domain-like"/>
    <property type="match status" value="1"/>
</dbReference>
<sequence>MYRLIYKSRPNGTMDWEQVRTILHQSEQNNEQHGITGLLLATPNHFLQVIEGKYEEVNKLFMKIAHDPRHGQIQLISFDLIDSRLFAGWGMKGLGLFDFNNEQAKLLKTKYGESNGDIQFPLDSWQALALINDLQMLQAPPEWKQAQ</sequence>
<name>A0A7U8C994_NEPCE</name>
<protein>
    <submittedName>
        <fullName evidence="2">Activator of photopigment and puc expression</fullName>
    </submittedName>
</protein>
<accession>A0A7U8C994</accession>
<dbReference type="SMART" id="SM01034">
    <property type="entry name" value="BLUF"/>
    <property type="match status" value="1"/>
</dbReference>
<comment type="caution">
    <text evidence="2">The sequence shown here is derived from an EMBL/GenBank/DDBJ whole genome shotgun (WGS) entry which is preliminary data.</text>
</comment>
<proteinExistence type="predicted"/>
<reference evidence="2 3" key="1">
    <citation type="submission" date="2006-02" db="EMBL/GenBank/DDBJ databases">
        <authorList>
            <person name="Pinhassi J."/>
            <person name="Pedros-Alio C."/>
            <person name="Ferriera S."/>
            <person name="Johnson J."/>
            <person name="Kravitz S."/>
            <person name="Halpern A."/>
            <person name="Remington K."/>
            <person name="Beeson K."/>
            <person name="Tran B."/>
            <person name="Rogers Y.-H."/>
            <person name="Friedman R."/>
            <person name="Venter J.C."/>
        </authorList>
    </citation>
    <scope>NUCLEOTIDE SEQUENCE [LARGE SCALE GENOMIC DNA]</scope>
    <source>
        <strain evidence="2 3">MED92</strain>
    </source>
</reference>
<dbReference type="EMBL" id="AAOW01000003">
    <property type="protein sequence ID" value="EAR62450.1"/>
    <property type="molecule type" value="Genomic_DNA"/>
</dbReference>
<dbReference type="GO" id="GO:0009882">
    <property type="term" value="F:blue light photoreceptor activity"/>
    <property type="evidence" value="ECO:0007669"/>
    <property type="project" value="InterPro"/>
</dbReference>
<dbReference type="PROSITE" id="PS50925">
    <property type="entry name" value="BLUF"/>
    <property type="match status" value="1"/>
</dbReference>
<dbReference type="InterPro" id="IPR036046">
    <property type="entry name" value="Acylphosphatase-like_dom_sf"/>
</dbReference>
<dbReference type="RefSeq" id="WP_007020760.1">
    <property type="nucleotide sequence ID" value="NZ_CH724125.1"/>
</dbReference>
<organism evidence="2 3">
    <name type="scientific">Neptuniibacter caesariensis</name>
    <dbReference type="NCBI Taxonomy" id="207954"/>
    <lineage>
        <taxon>Bacteria</taxon>
        <taxon>Pseudomonadati</taxon>
        <taxon>Pseudomonadota</taxon>
        <taxon>Gammaproteobacteria</taxon>
        <taxon>Oceanospirillales</taxon>
        <taxon>Oceanospirillaceae</taxon>
        <taxon>Neptuniibacter</taxon>
    </lineage>
</organism>